<reference evidence="4 5" key="1">
    <citation type="journal article" date="2015" name="BMC Genomics">
        <title>Insights from the genome of Ophiocordyceps polyrhachis-furcata to pathogenicity and host specificity in insect fungi.</title>
        <authorList>
            <person name="Wichadakul D."/>
            <person name="Kobmoo N."/>
            <person name="Ingsriswang S."/>
            <person name="Tangphatsornruang S."/>
            <person name="Chantasingh D."/>
            <person name="Luangsa-ard J.J."/>
            <person name="Eurwilaichitr L."/>
        </authorList>
    </citation>
    <scope>NUCLEOTIDE SEQUENCE [LARGE SCALE GENOMIC DNA]</scope>
    <source>
        <strain evidence="4 5">BCC 54312</strain>
    </source>
</reference>
<dbReference type="PANTHER" id="PTHR23520:SF5">
    <property type="entry name" value="TRANSPORTER, PUTATIVE (AFU_ORTHOLOGUE AFUA_3G04000)-RELATED"/>
    <property type="match status" value="1"/>
</dbReference>
<name>A0A367LJG7_9HYPO</name>
<feature type="transmembrane region" description="Helical" evidence="2">
    <location>
        <begin position="300"/>
        <end position="322"/>
    </location>
</feature>
<dbReference type="InterPro" id="IPR036259">
    <property type="entry name" value="MFS_trans_sf"/>
</dbReference>
<dbReference type="Proteomes" id="UP000253664">
    <property type="component" value="Unassembled WGS sequence"/>
</dbReference>
<dbReference type="AlphaFoldDB" id="A0A367LJG7"/>
<dbReference type="PANTHER" id="PTHR23520">
    <property type="entry name" value="TRANSPORTER, PUTATIVE (AFU_ORTHOLOGUE AFUA_3G04000)-RELATED"/>
    <property type="match status" value="1"/>
</dbReference>
<dbReference type="EMBL" id="LKCN02000003">
    <property type="protein sequence ID" value="RCI14561.1"/>
    <property type="molecule type" value="Genomic_DNA"/>
</dbReference>
<protein>
    <recommendedName>
        <fullName evidence="3">Major facilitator superfamily (MFS) profile domain-containing protein</fullName>
    </recommendedName>
</protein>
<keyword evidence="2" id="KW-0472">Membrane</keyword>
<dbReference type="OrthoDB" id="10027823at2759"/>
<comment type="subcellular location">
    <subcellularLocation>
        <location evidence="1">Membrane</location>
        <topology evidence="1">Multi-pass membrane protein</topology>
    </subcellularLocation>
</comment>
<dbReference type="GO" id="GO:0000329">
    <property type="term" value="C:fungal-type vacuole membrane"/>
    <property type="evidence" value="ECO:0007669"/>
    <property type="project" value="TreeGrafter"/>
</dbReference>
<dbReference type="SUPFAM" id="SSF103473">
    <property type="entry name" value="MFS general substrate transporter"/>
    <property type="match status" value="1"/>
</dbReference>
<feature type="transmembrane region" description="Helical" evidence="2">
    <location>
        <begin position="101"/>
        <end position="131"/>
    </location>
</feature>
<gene>
    <name evidence="4" type="ORF">L249_6876</name>
</gene>
<dbReference type="InterPro" id="IPR011701">
    <property type="entry name" value="MFS"/>
</dbReference>
<keyword evidence="2" id="KW-0812">Transmembrane</keyword>
<evidence type="ECO:0000256" key="2">
    <source>
        <dbReference type="SAM" id="Phobius"/>
    </source>
</evidence>
<sequence>MVGKQADKMAIRLLKHFFRELGLAVVFRSSLDTKLLILQRFVRMFAYGGSSLILVSFLSSLGISDSRIGLFMALTLAGDVVISLGLSLVTDGLGRRRMLTVGSLLMAISGIMFGLSANFWLLLAAATIGIISPCGNEIGPFRAIEESTLSQLTPADDRADVFAWYNLIGTVGIALGMVVSGWLVSAAEMREHWDRSDAYRVVFFLYAAVGFAMLLMTLSLSRECEVHDDDASVLSDEEEEESPLLPKTKKKTCLLPRFSPARRRLCITLSLLFGLDAFATSLATLSWTADYFKRNFSMPAGHLGSLFFAISILGTVSILVAASLARRFGNVKTMVYCHLPSALALAFLGIPESRPLAITLLVIRASSQYMDAAPRSSFLADILRPEERTAFMGVINVVKTGVSSMGPIITGVFVENHLVWIVFSMAGILKAVYDFSILVSFLNYDTKRHDGDDVDETDEAS</sequence>
<organism evidence="4 5">
    <name type="scientific">Ophiocordyceps polyrhachis-furcata BCC 54312</name>
    <dbReference type="NCBI Taxonomy" id="1330021"/>
    <lineage>
        <taxon>Eukaryota</taxon>
        <taxon>Fungi</taxon>
        <taxon>Dikarya</taxon>
        <taxon>Ascomycota</taxon>
        <taxon>Pezizomycotina</taxon>
        <taxon>Sordariomycetes</taxon>
        <taxon>Hypocreomycetidae</taxon>
        <taxon>Hypocreales</taxon>
        <taxon>Ophiocordycipitaceae</taxon>
        <taxon>Ophiocordyceps</taxon>
    </lineage>
</organism>
<feature type="domain" description="Major facilitator superfamily (MFS) profile" evidence="3">
    <location>
        <begin position="8"/>
        <end position="448"/>
    </location>
</feature>
<feature type="transmembrane region" description="Helical" evidence="2">
    <location>
        <begin position="198"/>
        <end position="220"/>
    </location>
</feature>
<dbReference type="InterPro" id="IPR020846">
    <property type="entry name" value="MFS_dom"/>
</dbReference>
<evidence type="ECO:0000313" key="5">
    <source>
        <dbReference type="Proteomes" id="UP000253664"/>
    </source>
</evidence>
<feature type="transmembrane region" description="Helical" evidence="2">
    <location>
        <begin position="420"/>
        <end position="442"/>
    </location>
</feature>
<dbReference type="Gene3D" id="1.20.1250.20">
    <property type="entry name" value="MFS general substrate transporter like domains"/>
    <property type="match status" value="1"/>
</dbReference>
<evidence type="ECO:0000313" key="4">
    <source>
        <dbReference type="EMBL" id="RCI14561.1"/>
    </source>
</evidence>
<keyword evidence="5" id="KW-1185">Reference proteome</keyword>
<dbReference type="GO" id="GO:0022857">
    <property type="term" value="F:transmembrane transporter activity"/>
    <property type="evidence" value="ECO:0007669"/>
    <property type="project" value="InterPro"/>
</dbReference>
<feature type="transmembrane region" description="Helical" evidence="2">
    <location>
        <begin position="267"/>
        <end position="288"/>
    </location>
</feature>
<keyword evidence="2" id="KW-1133">Transmembrane helix</keyword>
<accession>A0A367LJG7</accession>
<evidence type="ECO:0000256" key="1">
    <source>
        <dbReference type="ARBA" id="ARBA00004141"/>
    </source>
</evidence>
<dbReference type="STRING" id="1330021.A0A367LJG7"/>
<comment type="caution">
    <text evidence="4">The sequence shown here is derived from an EMBL/GenBank/DDBJ whole genome shotgun (WGS) entry which is preliminary data.</text>
</comment>
<feature type="transmembrane region" description="Helical" evidence="2">
    <location>
        <begin position="69"/>
        <end position="89"/>
    </location>
</feature>
<dbReference type="PROSITE" id="PS50850">
    <property type="entry name" value="MFS"/>
    <property type="match status" value="1"/>
</dbReference>
<evidence type="ECO:0000259" key="3">
    <source>
        <dbReference type="PROSITE" id="PS50850"/>
    </source>
</evidence>
<feature type="transmembrane region" description="Helical" evidence="2">
    <location>
        <begin position="44"/>
        <end position="63"/>
    </location>
</feature>
<dbReference type="Pfam" id="PF07690">
    <property type="entry name" value="MFS_1"/>
    <property type="match status" value="1"/>
</dbReference>
<feature type="transmembrane region" description="Helical" evidence="2">
    <location>
        <begin position="390"/>
        <end position="414"/>
    </location>
</feature>
<proteinExistence type="predicted"/>
<feature type="transmembrane region" description="Helical" evidence="2">
    <location>
        <begin position="162"/>
        <end position="186"/>
    </location>
</feature>